<evidence type="ECO:0000256" key="1">
    <source>
        <dbReference type="ARBA" id="ARBA00004123"/>
    </source>
</evidence>
<dbReference type="Pfam" id="PF01486">
    <property type="entry name" value="K-box"/>
    <property type="match status" value="1"/>
</dbReference>
<evidence type="ECO:0000259" key="6">
    <source>
        <dbReference type="PROSITE" id="PS50066"/>
    </source>
</evidence>
<dbReference type="Pfam" id="PF00319">
    <property type="entry name" value="SRF-TF"/>
    <property type="match status" value="1"/>
</dbReference>
<dbReference type="SMART" id="SM00432">
    <property type="entry name" value="MADS"/>
    <property type="match status" value="1"/>
</dbReference>
<evidence type="ECO:0000256" key="5">
    <source>
        <dbReference type="ARBA" id="ARBA00023242"/>
    </source>
</evidence>
<keyword evidence="5" id="KW-0539">Nucleus</keyword>
<keyword evidence="2" id="KW-0805">Transcription regulation</keyword>
<feature type="non-terminal residue" evidence="8">
    <location>
        <position position="1"/>
    </location>
</feature>
<sequence length="232" mass="26354">RRGLLKKAEELAVLCDAEVGVVILSNTGKVFEYPIGRTKAILERYIKHVQEKRKSSSSEHGDGSFQEMESLKQEILHLEATQKHFGGGELSSLTLQDVHQLELQVEMGLSNVRSRKVQLLLEQTEHLKRKEHCLHEESRTLQEKISEVCGYIQSNARTTNTGQTQAFRDNDPQVSQVLFSLQPSRSDIQDSANIRTSLRLGMYETSPQMNERSTAESSDVNSVLYTPQDWMH</sequence>
<protein>
    <submittedName>
        <fullName evidence="8">Putative MADS-domain transcription factor</fullName>
    </submittedName>
</protein>
<feature type="domain" description="K-box" evidence="7">
    <location>
        <begin position="61"/>
        <end position="151"/>
    </location>
</feature>
<gene>
    <name evidence="8" type="primary">m3</name>
</gene>
<comment type="subcellular location">
    <subcellularLocation>
        <location evidence="1">Nucleus</location>
    </subcellularLocation>
</comment>
<evidence type="ECO:0000259" key="7">
    <source>
        <dbReference type="PROSITE" id="PS51297"/>
    </source>
</evidence>
<dbReference type="InterPro" id="IPR002487">
    <property type="entry name" value="TF_Kbox"/>
</dbReference>
<proteinExistence type="evidence at transcript level"/>
<accession>Q8L6J0</accession>
<name>Q8L6J0_9MONI</name>
<dbReference type="InterPro" id="IPR002100">
    <property type="entry name" value="TF_MADSbox"/>
</dbReference>
<evidence type="ECO:0000256" key="3">
    <source>
        <dbReference type="ARBA" id="ARBA00023125"/>
    </source>
</evidence>
<dbReference type="AlphaFoldDB" id="Q8L6J0"/>
<dbReference type="PROSITE" id="PS51297">
    <property type="entry name" value="K_BOX"/>
    <property type="match status" value="1"/>
</dbReference>
<dbReference type="InterPro" id="IPR050142">
    <property type="entry name" value="MADS-box/MEF2_TF"/>
</dbReference>
<dbReference type="SUPFAM" id="SSF55455">
    <property type="entry name" value="SRF-like"/>
    <property type="match status" value="1"/>
</dbReference>
<keyword evidence="3" id="KW-0238">DNA-binding</keyword>
<dbReference type="PANTHER" id="PTHR48019">
    <property type="entry name" value="SERUM RESPONSE FACTOR HOMOLOG"/>
    <property type="match status" value="1"/>
</dbReference>
<dbReference type="GO" id="GO:0046983">
    <property type="term" value="F:protein dimerization activity"/>
    <property type="evidence" value="ECO:0007669"/>
    <property type="project" value="InterPro"/>
</dbReference>
<dbReference type="GO" id="GO:0003677">
    <property type="term" value="F:DNA binding"/>
    <property type="evidence" value="ECO:0007669"/>
    <property type="project" value="UniProtKB-KW"/>
</dbReference>
<keyword evidence="4" id="KW-0804">Transcription</keyword>
<dbReference type="Gene3D" id="3.40.1810.10">
    <property type="entry name" value="Transcription factor, MADS-box"/>
    <property type="match status" value="1"/>
</dbReference>
<evidence type="ECO:0000256" key="2">
    <source>
        <dbReference type="ARBA" id="ARBA00023015"/>
    </source>
</evidence>
<reference evidence="8" key="1">
    <citation type="submission" date="2000-08" db="EMBL/GenBank/DDBJ databases">
        <title>Characterization of MADS-box genes in the eusporangiate fern Ophioglossum pedunculosum.</title>
        <authorList>
            <person name="Muenster T."/>
            <person name="Faigl W."/>
            <person name="Saedler H."/>
            <person name="Theissen G."/>
        </authorList>
    </citation>
    <scope>NUCLEOTIDE SEQUENCE</scope>
</reference>
<dbReference type="GO" id="GO:0005634">
    <property type="term" value="C:nucleus"/>
    <property type="evidence" value="ECO:0007669"/>
    <property type="project" value="UniProtKB-SubCell"/>
</dbReference>
<evidence type="ECO:0000256" key="4">
    <source>
        <dbReference type="ARBA" id="ARBA00023163"/>
    </source>
</evidence>
<evidence type="ECO:0000313" key="8">
    <source>
        <dbReference type="EMBL" id="CAC82187.1"/>
    </source>
</evidence>
<dbReference type="EMBL" id="AJ278823">
    <property type="protein sequence ID" value="CAC82187.1"/>
    <property type="molecule type" value="mRNA"/>
</dbReference>
<dbReference type="InterPro" id="IPR036879">
    <property type="entry name" value="TF_MADSbox_sf"/>
</dbReference>
<dbReference type="GO" id="GO:0003700">
    <property type="term" value="F:DNA-binding transcription factor activity"/>
    <property type="evidence" value="ECO:0007669"/>
    <property type="project" value="InterPro"/>
</dbReference>
<dbReference type="PROSITE" id="PS50066">
    <property type="entry name" value="MADS_BOX_2"/>
    <property type="match status" value="1"/>
</dbReference>
<feature type="domain" description="MADS-box" evidence="6">
    <location>
        <begin position="1"/>
        <end position="37"/>
    </location>
</feature>
<organism evidence="8">
    <name type="scientific">Ophioglossum pedunculosum</name>
    <dbReference type="NCBI Taxonomy" id="60874"/>
    <lineage>
        <taxon>Eukaryota</taxon>
        <taxon>Viridiplantae</taxon>
        <taxon>Streptophyta</taxon>
        <taxon>Embryophyta</taxon>
        <taxon>Tracheophyta</taxon>
        <taxon>Polypodiopsida</taxon>
        <taxon>Ophioglossidae</taxon>
        <taxon>Ophioglossales</taxon>
        <taxon>Ophioglossaceae</taxon>
        <taxon>Ophioglossoideae</taxon>
        <taxon>Ophioglossum</taxon>
    </lineage>
</organism>